<dbReference type="AlphaFoldDB" id="A0A3B1BSC6"/>
<dbReference type="InterPro" id="IPR011250">
    <property type="entry name" value="OMP/PagP_B-barrel"/>
</dbReference>
<organism evidence="1">
    <name type="scientific">hydrothermal vent metagenome</name>
    <dbReference type="NCBI Taxonomy" id="652676"/>
    <lineage>
        <taxon>unclassified sequences</taxon>
        <taxon>metagenomes</taxon>
        <taxon>ecological metagenomes</taxon>
    </lineage>
</organism>
<proteinExistence type="predicted"/>
<evidence type="ECO:0008006" key="2">
    <source>
        <dbReference type="Google" id="ProtNLM"/>
    </source>
</evidence>
<protein>
    <recommendedName>
        <fullName evidence="2">Outer membrane protein beta-barrel domain-containing protein</fullName>
    </recommendedName>
</protein>
<evidence type="ECO:0000313" key="1">
    <source>
        <dbReference type="EMBL" id="VAX18832.1"/>
    </source>
</evidence>
<sequence>MKKFFYIIILFMIYSVSFSQSNNELVISIKGTVIKNIGEIKDIWETGSALYLSYENISTTNQFSYMFQVGYINFKENPNYNFEGNDASFNIIPLQVGGRYYITLQTIRPFLMAMTGINIFSSKYPLKPSHDPEKEDMYAGTFMKLNFQVGLGLAVKLFSNLQLEVLANYNSHVLDAPTHYNITGLEIGAGLNWTLGN</sequence>
<reference evidence="1" key="1">
    <citation type="submission" date="2018-06" db="EMBL/GenBank/DDBJ databases">
        <authorList>
            <person name="Zhirakovskaya E."/>
        </authorList>
    </citation>
    <scope>NUCLEOTIDE SEQUENCE</scope>
</reference>
<dbReference type="SUPFAM" id="SSF56925">
    <property type="entry name" value="OMPA-like"/>
    <property type="match status" value="1"/>
</dbReference>
<dbReference type="EMBL" id="UOGD01000116">
    <property type="protein sequence ID" value="VAX18832.1"/>
    <property type="molecule type" value="Genomic_DNA"/>
</dbReference>
<name>A0A3B1BSC6_9ZZZZ</name>
<accession>A0A3B1BSC6</accession>
<gene>
    <name evidence="1" type="ORF">MNBD_IGNAVI01-1157</name>
</gene>